<dbReference type="PANTHER" id="PTHR24300:SF369">
    <property type="entry name" value="CYTOCHROME P450 FAMILY"/>
    <property type="match status" value="1"/>
</dbReference>
<dbReference type="InterPro" id="IPR002401">
    <property type="entry name" value="Cyt_P450_E_grp-I"/>
</dbReference>
<dbReference type="GO" id="GO:0006805">
    <property type="term" value="P:xenobiotic metabolic process"/>
    <property type="evidence" value="ECO:0007669"/>
    <property type="project" value="TreeGrafter"/>
</dbReference>
<evidence type="ECO:0000313" key="11">
    <source>
        <dbReference type="WBParaSite" id="Hba_18600"/>
    </source>
</evidence>
<dbReference type="GO" id="GO:0005737">
    <property type="term" value="C:cytoplasm"/>
    <property type="evidence" value="ECO:0007669"/>
    <property type="project" value="TreeGrafter"/>
</dbReference>
<dbReference type="InterPro" id="IPR050182">
    <property type="entry name" value="Cytochrome_P450_fam2"/>
</dbReference>
<dbReference type="CDD" id="cd20617">
    <property type="entry name" value="CYP1_2-like"/>
    <property type="match status" value="1"/>
</dbReference>
<evidence type="ECO:0000256" key="3">
    <source>
        <dbReference type="ARBA" id="ARBA00022723"/>
    </source>
</evidence>
<dbReference type="GO" id="GO:0005506">
    <property type="term" value="F:iron ion binding"/>
    <property type="evidence" value="ECO:0007669"/>
    <property type="project" value="InterPro"/>
</dbReference>
<sequence>MSLHLLSSYESDGEGDEDDFSIKYEDQEEEVQETEKACGSHGENSSSIKGSFFFGGIDEISSSDEEESSEPSIHGIYFNCICFLIISFRLVFFSFYLRHYLASARKEISRRLPSAALLLNSNKVVQLLYHLLVTYLRYLNKNRVTKHITHGRGNMGQCTLTGLLLQGGTYGVIDTVGETWREHRRFALHQFKNFGLGKNIMEQKIIEEVEAITKSLLSDIKAGSVDIKKAYDVAVGNVINQLLFGYRFDETRIDKFYELKDMMSQQMKDFSHPIASLMFIYPSLRYLPYFNVLLTNYRDRFYSFFDSQILDHEREVDYNLDESTDYVEAYLKEKKRREAVDDEQFSLIQLKNMCLDLWFAGMETTSNTLSWGIIYILNYPDVQVHLHEELDRVIGSGRPVMMADRNLLPYTCAVVNEIQRLANLLPLNLLHQTTRDVNIGGYRISKGMGIVAQISSVLYDEKLFPSPLSFDPSRFMDENGRLKKVEELIPFSIGLRQCLGEGLARMELFLFIANIFNRFQEMLEQQYLLLIQILHVTSVRVKIQLSMQRLTLVLMFSS</sequence>
<evidence type="ECO:0000256" key="7">
    <source>
        <dbReference type="PIRSR" id="PIRSR602401-1"/>
    </source>
</evidence>
<dbReference type="GO" id="GO:0020037">
    <property type="term" value="F:heme binding"/>
    <property type="evidence" value="ECO:0007669"/>
    <property type="project" value="InterPro"/>
</dbReference>
<evidence type="ECO:0000256" key="9">
    <source>
        <dbReference type="SAM" id="MobiDB-lite"/>
    </source>
</evidence>
<dbReference type="InterPro" id="IPR001128">
    <property type="entry name" value="Cyt_P450"/>
</dbReference>
<name>A0A1I7XLK2_HETBA</name>
<dbReference type="FunFam" id="1.10.630.10:FF:000036">
    <property type="entry name" value="CYtochrome P450 family"/>
    <property type="match status" value="1"/>
</dbReference>
<dbReference type="PRINTS" id="PR00463">
    <property type="entry name" value="EP450I"/>
</dbReference>
<reference evidence="11" key="1">
    <citation type="submission" date="2016-11" db="UniProtKB">
        <authorList>
            <consortium name="WormBaseParasite"/>
        </authorList>
    </citation>
    <scope>IDENTIFICATION</scope>
</reference>
<keyword evidence="6 8" id="KW-0503">Monooxygenase</keyword>
<feature type="region of interest" description="Disordered" evidence="9">
    <location>
        <begin position="1"/>
        <end position="45"/>
    </location>
</feature>
<dbReference type="WBParaSite" id="Hba_18600">
    <property type="protein sequence ID" value="Hba_18600"/>
    <property type="gene ID" value="Hba_18600"/>
</dbReference>
<feature type="binding site" description="axial binding residue" evidence="7">
    <location>
        <position position="498"/>
    </location>
    <ligand>
        <name>heme</name>
        <dbReference type="ChEBI" id="CHEBI:30413"/>
    </ligand>
    <ligandPart>
        <name>Fe</name>
        <dbReference type="ChEBI" id="CHEBI:18248"/>
    </ligandPart>
</feature>
<keyword evidence="4 8" id="KW-0560">Oxidoreductase</keyword>
<evidence type="ECO:0000256" key="1">
    <source>
        <dbReference type="ARBA" id="ARBA00001971"/>
    </source>
</evidence>
<dbReference type="Proteomes" id="UP000095283">
    <property type="component" value="Unplaced"/>
</dbReference>
<dbReference type="PANTHER" id="PTHR24300">
    <property type="entry name" value="CYTOCHROME P450 508A4-RELATED"/>
    <property type="match status" value="1"/>
</dbReference>
<evidence type="ECO:0000256" key="5">
    <source>
        <dbReference type="ARBA" id="ARBA00023004"/>
    </source>
</evidence>
<keyword evidence="3 7" id="KW-0479">Metal-binding</keyword>
<dbReference type="Gene3D" id="1.10.630.10">
    <property type="entry name" value="Cytochrome P450"/>
    <property type="match status" value="1"/>
</dbReference>
<accession>A0A1I7XLK2</accession>
<keyword evidence="10" id="KW-1185">Reference proteome</keyword>
<evidence type="ECO:0000256" key="6">
    <source>
        <dbReference type="ARBA" id="ARBA00023033"/>
    </source>
</evidence>
<dbReference type="PRINTS" id="PR00385">
    <property type="entry name" value="P450"/>
</dbReference>
<dbReference type="GO" id="GO:0006082">
    <property type="term" value="P:organic acid metabolic process"/>
    <property type="evidence" value="ECO:0007669"/>
    <property type="project" value="TreeGrafter"/>
</dbReference>
<evidence type="ECO:0000256" key="2">
    <source>
        <dbReference type="ARBA" id="ARBA00010617"/>
    </source>
</evidence>
<evidence type="ECO:0000313" key="10">
    <source>
        <dbReference type="Proteomes" id="UP000095283"/>
    </source>
</evidence>
<dbReference type="PROSITE" id="PS00086">
    <property type="entry name" value="CYTOCHROME_P450"/>
    <property type="match status" value="1"/>
</dbReference>
<proteinExistence type="inferred from homology"/>
<dbReference type="SUPFAM" id="SSF48264">
    <property type="entry name" value="Cytochrome P450"/>
    <property type="match status" value="1"/>
</dbReference>
<protein>
    <submittedName>
        <fullName evidence="11">Unspecific monooxygenase</fullName>
    </submittedName>
</protein>
<evidence type="ECO:0000256" key="8">
    <source>
        <dbReference type="RuleBase" id="RU000461"/>
    </source>
</evidence>
<dbReference type="Pfam" id="PF00067">
    <property type="entry name" value="p450"/>
    <property type="match status" value="1"/>
</dbReference>
<comment type="similarity">
    <text evidence="2 8">Belongs to the cytochrome P450 family.</text>
</comment>
<dbReference type="InterPro" id="IPR036396">
    <property type="entry name" value="Cyt_P450_sf"/>
</dbReference>
<keyword evidence="5 7" id="KW-0408">Iron</keyword>
<comment type="cofactor">
    <cofactor evidence="1 7">
        <name>heme</name>
        <dbReference type="ChEBI" id="CHEBI:30413"/>
    </cofactor>
</comment>
<organism evidence="10 11">
    <name type="scientific">Heterorhabditis bacteriophora</name>
    <name type="common">Entomopathogenic nematode worm</name>
    <dbReference type="NCBI Taxonomy" id="37862"/>
    <lineage>
        <taxon>Eukaryota</taxon>
        <taxon>Metazoa</taxon>
        <taxon>Ecdysozoa</taxon>
        <taxon>Nematoda</taxon>
        <taxon>Chromadorea</taxon>
        <taxon>Rhabditida</taxon>
        <taxon>Rhabditina</taxon>
        <taxon>Rhabditomorpha</taxon>
        <taxon>Strongyloidea</taxon>
        <taxon>Heterorhabditidae</taxon>
        <taxon>Heterorhabditis</taxon>
    </lineage>
</organism>
<dbReference type="AlphaFoldDB" id="A0A1I7XLK2"/>
<dbReference type="InterPro" id="IPR017972">
    <property type="entry name" value="Cyt_P450_CS"/>
</dbReference>
<evidence type="ECO:0000256" key="4">
    <source>
        <dbReference type="ARBA" id="ARBA00023002"/>
    </source>
</evidence>
<keyword evidence="7 8" id="KW-0349">Heme</keyword>
<dbReference type="GO" id="GO:0016712">
    <property type="term" value="F:oxidoreductase activity, acting on paired donors, with incorporation or reduction of molecular oxygen, reduced flavin or flavoprotein as one donor, and incorporation of one atom of oxygen"/>
    <property type="evidence" value="ECO:0007669"/>
    <property type="project" value="TreeGrafter"/>
</dbReference>